<name>T0KML1_COLGC</name>
<gene>
    <name evidence="1" type="ORF">CGLO_06299</name>
</gene>
<dbReference type="HOGENOM" id="CLU_3438972_0_0_1"/>
<comment type="caution">
    <text evidence="1">The sequence shown here is derived from an EMBL/GenBank/DDBJ whole genome shotgun (WGS) entry which is preliminary data.</text>
</comment>
<sequence>MQGKDLISI</sequence>
<dbReference type="EMBL" id="AMYD01001273">
    <property type="protein sequence ID" value="EQB53928.1"/>
    <property type="molecule type" value="Genomic_DNA"/>
</dbReference>
<dbReference type="Proteomes" id="UP000015530">
    <property type="component" value="Unassembled WGS sequence"/>
</dbReference>
<proteinExistence type="predicted"/>
<accession>T0KML1</accession>
<evidence type="ECO:0000313" key="2">
    <source>
        <dbReference type="Proteomes" id="UP000015530"/>
    </source>
</evidence>
<organism evidence="1 2">
    <name type="scientific">Colletotrichum gloeosporioides (strain Cg-14)</name>
    <name type="common">Anthracnose fungus</name>
    <name type="synonym">Glomerella cingulata</name>
    <dbReference type="NCBI Taxonomy" id="1237896"/>
    <lineage>
        <taxon>Eukaryota</taxon>
        <taxon>Fungi</taxon>
        <taxon>Dikarya</taxon>
        <taxon>Ascomycota</taxon>
        <taxon>Pezizomycotina</taxon>
        <taxon>Sordariomycetes</taxon>
        <taxon>Hypocreomycetidae</taxon>
        <taxon>Glomerellales</taxon>
        <taxon>Glomerellaceae</taxon>
        <taxon>Colletotrichum</taxon>
        <taxon>Colletotrichum gloeosporioides species complex</taxon>
    </lineage>
</organism>
<protein>
    <submittedName>
        <fullName evidence="1">Uncharacterized protein</fullName>
    </submittedName>
</protein>
<reference evidence="2" key="1">
    <citation type="journal article" date="2013" name="Mol. Plant Microbe Interact.">
        <title>Global aspects of pacC regulation of pathogenicity genes in Colletotrichum gloeosporioides as revealed by transcriptome analysis.</title>
        <authorList>
            <person name="Alkan N."/>
            <person name="Meng X."/>
            <person name="Friedlander G."/>
            <person name="Reuveni E."/>
            <person name="Sukno S."/>
            <person name="Sherman A."/>
            <person name="Thon M."/>
            <person name="Fluhr R."/>
            <person name="Prusky D."/>
        </authorList>
    </citation>
    <scope>NUCLEOTIDE SEQUENCE [LARGE SCALE GENOMIC DNA]</scope>
    <source>
        <strain evidence="2">Cg-14</strain>
    </source>
</reference>
<evidence type="ECO:0000313" key="1">
    <source>
        <dbReference type="EMBL" id="EQB53928.1"/>
    </source>
</evidence>